<accession>L7TGR9</accession>
<organism evidence="1 2">
    <name type="scientific">Haloarcula vallismortis tailed virus 1</name>
    <dbReference type="NCBI Taxonomy" id="1262528"/>
    <lineage>
        <taxon>Viruses</taxon>
        <taxon>Duplodnaviria</taxon>
        <taxon>Heunggongvirae</taxon>
        <taxon>Uroviricota</taxon>
        <taxon>Caudoviricetes</taxon>
        <taxon>Thumleimavirales</taxon>
        <taxon>Druskaviridae</taxon>
        <taxon>Tredecimvirus</taxon>
        <taxon>Tredecimvirus thailandense</taxon>
        <taxon>Tredecimvirus HVTV1</taxon>
    </lineage>
</organism>
<sequence>MSAARRNGSLTCRKCGGVTRVSFGIMDELGGVHTCAVCERDLHPEAELNSDEAPVVDMEAYR</sequence>
<dbReference type="RefSeq" id="YP_007378919.1">
    <property type="nucleotide sequence ID" value="NC_020158.1"/>
</dbReference>
<evidence type="ECO:0000313" key="2">
    <source>
        <dbReference type="Proteomes" id="UP000011137"/>
    </source>
</evidence>
<dbReference type="Proteomes" id="UP000011137">
    <property type="component" value="Segment"/>
</dbReference>
<name>L7TGR9_9CAUD</name>
<protein>
    <submittedName>
        <fullName evidence="1">Uncharacterized protein</fullName>
    </submittedName>
</protein>
<dbReference type="EMBL" id="KC117377">
    <property type="protein sequence ID" value="AGC34384.1"/>
    <property type="molecule type" value="Genomic_DNA"/>
</dbReference>
<evidence type="ECO:0000313" key="1">
    <source>
        <dbReference type="EMBL" id="AGC34384.1"/>
    </source>
</evidence>
<keyword evidence="2" id="KW-1185">Reference proteome</keyword>
<gene>
    <name evidence="1" type="primary">13</name>
    <name evidence="1" type="ORF">HVTV1_13</name>
</gene>
<proteinExistence type="predicted"/>
<reference evidence="1 2" key="1">
    <citation type="journal article" date="2013" name="J. Virol.">
        <title>Insights into head-tailed viruses infecting extremely halophilic archaea.</title>
        <authorList>
            <person name="Pietila M.K."/>
            <person name="Laurinmaki P."/>
            <person name="Russell D.A."/>
            <person name="Ko C.C."/>
            <person name="Jacobs-Sera D."/>
            <person name="Butcher S.J."/>
            <person name="Bamford D.H."/>
            <person name="Hendrix R.W."/>
        </authorList>
    </citation>
    <scope>NUCLEOTIDE SEQUENCE [LARGE SCALE GENOMIC DNA]</scope>
</reference>
<dbReference type="OrthoDB" id="28385at10239"/>
<dbReference type="KEGG" id="vg:14477255"/>
<dbReference type="GeneID" id="14477255"/>